<dbReference type="AlphaFoldDB" id="A0A5C1AFI9"/>
<evidence type="ECO:0000313" key="6">
    <source>
        <dbReference type="Proteomes" id="UP000324974"/>
    </source>
</evidence>
<dbReference type="RefSeq" id="WP_149112717.1">
    <property type="nucleotide sequence ID" value="NZ_CP042425.1"/>
</dbReference>
<dbReference type="PRINTS" id="PR00320">
    <property type="entry name" value="GPROTEINBRPT"/>
</dbReference>
<dbReference type="PROSITE" id="PS50082">
    <property type="entry name" value="WD_REPEATS_2"/>
    <property type="match status" value="3"/>
</dbReference>
<dbReference type="InterPro" id="IPR036322">
    <property type="entry name" value="WD40_repeat_dom_sf"/>
</dbReference>
<dbReference type="InterPro" id="IPR001680">
    <property type="entry name" value="WD40_rpt"/>
</dbReference>
<dbReference type="EMBL" id="CP042425">
    <property type="protein sequence ID" value="QEL18189.1"/>
    <property type="molecule type" value="Genomic_DNA"/>
</dbReference>
<feature type="repeat" description="WD" evidence="3">
    <location>
        <begin position="407"/>
        <end position="447"/>
    </location>
</feature>
<dbReference type="PROSITE" id="PS51257">
    <property type="entry name" value="PROKAR_LIPOPROTEIN"/>
    <property type="match status" value="1"/>
</dbReference>
<evidence type="ECO:0000256" key="4">
    <source>
        <dbReference type="SAM" id="Coils"/>
    </source>
</evidence>
<keyword evidence="2" id="KW-0677">Repeat</keyword>
<dbReference type="SUPFAM" id="SSF50978">
    <property type="entry name" value="WD40 repeat-like"/>
    <property type="match status" value="1"/>
</dbReference>
<organism evidence="5 6">
    <name type="scientific">Limnoglobus roseus</name>
    <dbReference type="NCBI Taxonomy" id="2598579"/>
    <lineage>
        <taxon>Bacteria</taxon>
        <taxon>Pseudomonadati</taxon>
        <taxon>Planctomycetota</taxon>
        <taxon>Planctomycetia</taxon>
        <taxon>Gemmatales</taxon>
        <taxon>Gemmataceae</taxon>
        <taxon>Limnoglobus</taxon>
    </lineage>
</organism>
<dbReference type="InterPro" id="IPR050349">
    <property type="entry name" value="WD_LIS1/nudF_dynein_reg"/>
</dbReference>
<accession>A0A5C1AFI9</accession>
<sequence>MNRRWILKTATGLSCLALSACDGDRNVKNPSNATGTSEKTPAVEIGSLLYKPGDPPEPVAPATAATAEIIVPNSVVRLDKKQLISALVDGNIEVIGVPLAPGTAFKPDDGTLMFESADMAHAVPYKRLREGDRIAGNSVVCVLDDLDARVQSEASRKVSEACVIAIGEAKKAADKILEQVSTMKKLGGAASPLELIQLEATYARYLENVAQSQKEKVKAEGDEKRADALRFRHRSRSKDGGIITKLMREPGEFVKAGDPIMEVLSTEDVRVEGILESQNAALVRPGMKVSVEPSVPVGPDMKFGQMFPHRQSVTAVVVTAHAGRPMIVSGSLDNTVSIWDAFPPAGTQPKSSLLSLPPEAQGVRSLAVTGEKVTKHVLATGGEDGKVRLWDLSNLEKISNKPMKELDEAHGTSVASMSFSPDGRFLATAAGREVFIWNVADGKKLYTLAGDFKDGFTSVRFTPQSTLVTVSRDRAMRVWKVGDKAASIERTIDHRKGNVDVLGVSSKGGRALFDQDDGRIDVISLATGLSIGNVQNNGPAARFGTLALFSPDDALVLTAGGDGDIKGELQLWTTPMPGGRGSERTRLVVPGHMTPTCAAFGPEGANWFVVTGTQSGSVHVWTASVLSQKNKERTGQVTAVIPNDARTFRVTVVIDRGTDAGTVLQDKSSATIIVKPSEVAAPPVAGNATAIVPMEPKVPMSVVVPAGGVLPASAVVPASGTGVERFPPVVVPAIPMHEGKPK</sequence>
<feature type="repeat" description="WD" evidence="3">
    <location>
        <begin position="378"/>
        <end position="400"/>
    </location>
</feature>
<feature type="repeat" description="WD" evidence="3">
    <location>
        <begin position="306"/>
        <end position="340"/>
    </location>
</feature>
<dbReference type="InterPro" id="IPR015943">
    <property type="entry name" value="WD40/YVTN_repeat-like_dom_sf"/>
</dbReference>
<protein>
    <submittedName>
        <fullName evidence="5">WD40 repeat domain-containing protein</fullName>
    </submittedName>
</protein>
<dbReference type="PROSITE" id="PS50294">
    <property type="entry name" value="WD_REPEATS_REGION"/>
    <property type="match status" value="1"/>
</dbReference>
<dbReference type="PROSITE" id="PS00678">
    <property type="entry name" value="WD_REPEATS_1"/>
    <property type="match status" value="1"/>
</dbReference>
<keyword evidence="1 3" id="KW-0853">WD repeat</keyword>
<dbReference type="KEGG" id="lrs:PX52LOC_05203"/>
<gene>
    <name evidence="5" type="ORF">PX52LOC_05203</name>
</gene>
<keyword evidence="6" id="KW-1185">Reference proteome</keyword>
<proteinExistence type="predicted"/>
<dbReference type="OrthoDB" id="250694at2"/>
<dbReference type="PANTHER" id="PTHR44129">
    <property type="entry name" value="WD REPEAT-CONTAINING PROTEIN POP1"/>
    <property type="match status" value="1"/>
</dbReference>
<dbReference type="InterPro" id="IPR020472">
    <property type="entry name" value="WD40_PAC1"/>
</dbReference>
<evidence type="ECO:0000256" key="2">
    <source>
        <dbReference type="ARBA" id="ARBA00022737"/>
    </source>
</evidence>
<reference evidence="6" key="1">
    <citation type="submission" date="2019-08" db="EMBL/GenBank/DDBJ databases">
        <title>Limnoglobus roseus gen. nov., sp. nov., a novel freshwater planctomycete with a giant genome from the family Gemmataceae.</title>
        <authorList>
            <person name="Kulichevskaya I.S."/>
            <person name="Naumoff D.G."/>
            <person name="Miroshnikov K."/>
            <person name="Ivanova A."/>
            <person name="Philippov D.A."/>
            <person name="Hakobyan A."/>
            <person name="Rijpstra I.C."/>
            <person name="Sinninghe Damste J.S."/>
            <person name="Liesack W."/>
            <person name="Dedysh S.N."/>
        </authorList>
    </citation>
    <scope>NUCLEOTIDE SEQUENCE [LARGE SCALE GENOMIC DNA]</scope>
    <source>
        <strain evidence="6">PX52</strain>
    </source>
</reference>
<name>A0A5C1AFI9_9BACT</name>
<keyword evidence="4" id="KW-0175">Coiled coil</keyword>
<dbReference type="Pfam" id="PF00400">
    <property type="entry name" value="WD40"/>
    <property type="match status" value="4"/>
</dbReference>
<dbReference type="SMART" id="SM00320">
    <property type="entry name" value="WD40"/>
    <property type="match status" value="5"/>
</dbReference>
<evidence type="ECO:0000256" key="1">
    <source>
        <dbReference type="ARBA" id="ARBA00022574"/>
    </source>
</evidence>
<dbReference type="InterPro" id="IPR019775">
    <property type="entry name" value="WD40_repeat_CS"/>
</dbReference>
<dbReference type="Gene3D" id="2.130.10.10">
    <property type="entry name" value="YVTN repeat-like/Quinoprotein amine dehydrogenase"/>
    <property type="match status" value="2"/>
</dbReference>
<feature type="coiled-coil region" evidence="4">
    <location>
        <begin position="195"/>
        <end position="222"/>
    </location>
</feature>
<dbReference type="Proteomes" id="UP000324974">
    <property type="component" value="Chromosome"/>
</dbReference>
<evidence type="ECO:0000256" key="3">
    <source>
        <dbReference type="PROSITE-ProRule" id="PRU00221"/>
    </source>
</evidence>
<evidence type="ECO:0000313" key="5">
    <source>
        <dbReference type="EMBL" id="QEL18189.1"/>
    </source>
</evidence>